<evidence type="ECO:0000256" key="3">
    <source>
        <dbReference type="ARBA" id="ARBA00022622"/>
    </source>
</evidence>
<comment type="caution">
    <text evidence="12">The sequence shown here is derived from an EMBL/GenBank/DDBJ whole genome shotgun (WGS) entry which is preliminary data.</text>
</comment>
<keyword evidence="4 10" id="KW-0732">Signal</keyword>
<dbReference type="Proteomes" id="UP001174694">
    <property type="component" value="Unassembled WGS sequence"/>
</dbReference>
<proteinExistence type="predicted"/>
<organism evidence="12 13">
    <name type="scientific">Pleurostoma richardsiae</name>
    <dbReference type="NCBI Taxonomy" id="41990"/>
    <lineage>
        <taxon>Eukaryota</taxon>
        <taxon>Fungi</taxon>
        <taxon>Dikarya</taxon>
        <taxon>Ascomycota</taxon>
        <taxon>Pezizomycotina</taxon>
        <taxon>Sordariomycetes</taxon>
        <taxon>Sordariomycetidae</taxon>
        <taxon>Calosphaeriales</taxon>
        <taxon>Pleurostomataceae</taxon>
        <taxon>Pleurostoma</taxon>
    </lineage>
</organism>
<dbReference type="InterPro" id="IPR046530">
    <property type="entry name" value="BIM1-like_dom"/>
</dbReference>
<gene>
    <name evidence="12" type="ORF">NKR23_g9707</name>
</gene>
<evidence type="ECO:0000259" key="11">
    <source>
        <dbReference type="Pfam" id="PF20238"/>
    </source>
</evidence>
<keyword evidence="9" id="KW-1133">Transmembrane helix</keyword>
<feature type="domain" description="Copper acquisition factor BIM1-like" evidence="11">
    <location>
        <begin position="19"/>
        <end position="164"/>
    </location>
</feature>
<keyword evidence="9" id="KW-0812">Transmembrane</keyword>
<evidence type="ECO:0000313" key="12">
    <source>
        <dbReference type="EMBL" id="KAJ9136641.1"/>
    </source>
</evidence>
<feature type="signal peptide" evidence="10">
    <location>
        <begin position="1"/>
        <end position="19"/>
    </location>
</feature>
<evidence type="ECO:0000256" key="4">
    <source>
        <dbReference type="ARBA" id="ARBA00022729"/>
    </source>
</evidence>
<dbReference type="EMBL" id="JANBVO010000039">
    <property type="protein sequence ID" value="KAJ9136641.1"/>
    <property type="molecule type" value="Genomic_DNA"/>
</dbReference>
<evidence type="ECO:0000256" key="8">
    <source>
        <dbReference type="SAM" id="MobiDB-lite"/>
    </source>
</evidence>
<dbReference type="PANTHER" id="PTHR34992:SF2">
    <property type="entry name" value="COPPER ACQUISITION FACTOR BIM1-LIKE DOMAIN-CONTAINING PROTEIN"/>
    <property type="match status" value="1"/>
</dbReference>
<keyword evidence="2" id="KW-1003">Cell membrane</keyword>
<evidence type="ECO:0000256" key="2">
    <source>
        <dbReference type="ARBA" id="ARBA00022475"/>
    </source>
</evidence>
<dbReference type="CDD" id="cd21176">
    <property type="entry name" value="LPMO_auxiliary-like"/>
    <property type="match status" value="1"/>
</dbReference>
<dbReference type="Pfam" id="PF20238">
    <property type="entry name" value="BIM1-like_dom"/>
    <property type="match status" value="1"/>
</dbReference>
<dbReference type="AlphaFoldDB" id="A0AA38VC56"/>
<keyword evidence="13" id="KW-1185">Reference proteome</keyword>
<evidence type="ECO:0000313" key="13">
    <source>
        <dbReference type="Proteomes" id="UP001174694"/>
    </source>
</evidence>
<dbReference type="InterPro" id="IPR046936">
    <property type="entry name" value="BIM1-like"/>
</dbReference>
<evidence type="ECO:0000256" key="5">
    <source>
        <dbReference type="ARBA" id="ARBA00023136"/>
    </source>
</evidence>
<reference evidence="12" key="1">
    <citation type="submission" date="2022-07" db="EMBL/GenBank/DDBJ databases">
        <title>Fungi with potential for degradation of polypropylene.</title>
        <authorList>
            <person name="Gostincar C."/>
        </authorList>
    </citation>
    <scope>NUCLEOTIDE SEQUENCE</scope>
    <source>
        <strain evidence="12">EXF-13308</strain>
    </source>
</reference>
<feature type="transmembrane region" description="Helical" evidence="9">
    <location>
        <begin position="205"/>
        <end position="226"/>
    </location>
</feature>
<sequence>MISSLSSVLLLAAANLAAAHFSIEYPVWRSDSLTNSSYSQYVYPCAGVPSDLPNANRTTWPLTGGSLKLDLHHPWTYVFINVGLGDNVTNFNYTLTPQFLNETGNGTLCLPALTLPSDLQPSDGQHASIQVVTLGESGSALYNCADITFASNATALSGDECVTDEGVSYFEVRQEFNGSTSDTASNGTASNGTGSGDSTGSNAGAAMGVSGMLMTGVVGVAMAFAFGMGL</sequence>
<accession>A0AA38VC56</accession>
<keyword evidence="3" id="KW-0336">GPI-anchor</keyword>
<keyword evidence="7" id="KW-0449">Lipoprotein</keyword>
<feature type="region of interest" description="Disordered" evidence="8">
    <location>
        <begin position="178"/>
        <end position="198"/>
    </location>
</feature>
<protein>
    <submittedName>
        <fullName evidence="12">Expression library immunization antigen 1</fullName>
    </submittedName>
</protein>
<evidence type="ECO:0000256" key="10">
    <source>
        <dbReference type="SAM" id="SignalP"/>
    </source>
</evidence>
<dbReference type="GO" id="GO:0005886">
    <property type="term" value="C:plasma membrane"/>
    <property type="evidence" value="ECO:0007669"/>
    <property type="project" value="UniProtKB-SubCell"/>
</dbReference>
<feature type="compositionally biased region" description="Low complexity" evidence="8">
    <location>
        <begin position="183"/>
        <end position="198"/>
    </location>
</feature>
<evidence type="ECO:0000256" key="7">
    <source>
        <dbReference type="ARBA" id="ARBA00023288"/>
    </source>
</evidence>
<comment type="subcellular location">
    <subcellularLocation>
        <location evidence="1">Cell membrane</location>
        <topology evidence="1">Lipid-anchor</topology>
        <topology evidence="1">GPI-anchor</topology>
    </subcellularLocation>
</comment>
<dbReference type="GO" id="GO:0098552">
    <property type="term" value="C:side of membrane"/>
    <property type="evidence" value="ECO:0007669"/>
    <property type="project" value="UniProtKB-KW"/>
</dbReference>
<evidence type="ECO:0000256" key="1">
    <source>
        <dbReference type="ARBA" id="ARBA00004609"/>
    </source>
</evidence>
<keyword evidence="5 9" id="KW-0472">Membrane</keyword>
<evidence type="ECO:0000256" key="9">
    <source>
        <dbReference type="SAM" id="Phobius"/>
    </source>
</evidence>
<feature type="chain" id="PRO_5041210969" evidence="10">
    <location>
        <begin position="20"/>
        <end position="230"/>
    </location>
</feature>
<evidence type="ECO:0000256" key="6">
    <source>
        <dbReference type="ARBA" id="ARBA00023180"/>
    </source>
</evidence>
<keyword evidence="6" id="KW-0325">Glycoprotein</keyword>
<name>A0AA38VC56_9PEZI</name>
<dbReference type="PANTHER" id="PTHR34992">
    <property type="entry name" value="HYPHAL ANASTAMOSIS-7 PROTEIN"/>
    <property type="match status" value="1"/>
</dbReference>